<keyword evidence="2" id="KW-0858">Xylan degradation</keyword>
<dbReference type="PANTHER" id="PTHR43772:SF2">
    <property type="entry name" value="PUTATIVE (AFU_ORTHOLOGUE AFUA_2G04480)-RELATED"/>
    <property type="match status" value="1"/>
</dbReference>
<dbReference type="GO" id="GO:0004553">
    <property type="term" value="F:hydrolase activity, hydrolyzing O-glycosyl compounds"/>
    <property type="evidence" value="ECO:0007669"/>
    <property type="project" value="InterPro"/>
</dbReference>
<reference evidence="7 10" key="2">
    <citation type="submission" date="2019-07" db="EMBL/GenBank/DDBJ databases">
        <title>Whole genome shotgun sequence of Halolactibacillus miurensis NBRC 100873.</title>
        <authorList>
            <person name="Hosoyama A."/>
            <person name="Uohara A."/>
            <person name="Ohji S."/>
            <person name="Ichikawa N."/>
        </authorList>
    </citation>
    <scope>NUCLEOTIDE SEQUENCE [LARGE SCALE GENOMIC DNA]</scope>
    <source>
        <strain evidence="7 10">NBRC 100873</strain>
    </source>
</reference>
<dbReference type="SUPFAM" id="SSF75005">
    <property type="entry name" value="Arabinanase/levansucrase/invertase"/>
    <property type="match status" value="1"/>
</dbReference>
<dbReference type="InterPro" id="IPR052176">
    <property type="entry name" value="Glycosyl_Hydrlase_43_Enz"/>
</dbReference>
<evidence type="ECO:0000313" key="10">
    <source>
        <dbReference type="Proteomes" id="UP000321773"/>
    </source>
</evidence>
<dbReference type="EMBL" id="FPAI01000003">
    <property type="protein sequence ID" value="SFS47488.1"/>
    <property type="molecule type" value="Genomic_DNA"/>
</dbReference>
<evidence type="ECO:0000313" key="9">
    <source>
        <dbReference type="Proteomes" id="UP000199139"/>
    </source>
</evidence>
<sequence>MMKKQAFNPYLPSDEYIPDGEPYVFGDRVYVYGSHDQFNGKAFCENDYVTWSAPIDDLASWRYEGIIYKKNQDPHNKTGKKNMFAPDIAKGPDGQYYLYYTLGFSGVMSVAKSETPTGPFEFYGHVKYPDGNIVGKQTGDVFQFDPGIFVDDERVYLYSGFAPKKTSPLRLLSKGRRMVGAYVFELEKDMLTVKSGPALIVPQVSDAKDTSFNNHAFFEASSMRKMGERYYFIYSSIHEHELCYAISDYPDRDFVFGGTIISNGNIDVDQQDRQAEYYYGNNHGSLVEINNQWYVFYHRHTNGHMFSRQACAEKITINSNGSIDQVEMTSCGLNNGPLLGQGEYEARIASVLMSDKGANRYRPWAILNKYRQPYITETKQDGEDRPIQYIANMHDGSVVGFKYFNMMNLNKLAIKVKSKMNGKILVSTELNGKQMTAIDVKSCEEFSWFSSRELENVEGIVALYFMFIGEGVLDFLSFELS</sequence>
<evidence type="ECO:0000256" key="5">
    <source>
        <dbReference type="ARBA" id="ARBA00023295"/>
    </source>
</evidence>
<proteinExistence type="inferred from homology"/>
<dbReference type="Gene3D" id="2.115.10.20">
    <property type="entry name" value="Glycosyl hydrolase domain, family 43"/>
    <property type="match status" value="1"/>
</dbReference>
<keyword evidence="5 6" id="KW-0326">Glycosidase</keyword>
<evidence type="ECO:0000256" key="2">
    <source>
        <dbReference type="ARBA" id="ARBA00022651"/>
    </source>
</evidence>
<dbReference type="PANTHER" id="PTHR43772">
    <property type="entry name" value="ENDO-1,4-BETA-XYLANASE"/>
    <property type="match status" value="1"/>
</dbReference>
<dbReference type="RefSeq" id="WP_256212379.1">
    <property type="nucleotide sequence ID" value="NZ_FPAI01000003.1"/>
</dbReference>
<dbReference type="Pfam" id="PF04616">
    <property type="entry name" value="Glyco_hydro_43"/>
    <property type="match status" value="1"/>
</dbReference>
<reference evidence="8 9" key="1">
    <citation type="submission" date="2016-10" db="EMBL/GenBank/DDBJ databases">
        <authorList>
            <person name="de Groot N.N."/>
        </authorList>
    </citation>
    <scope>NUCLEOTIDE SEQUENCE [LARGE SCALE GENOMIC DNA]</scope>
    <source>
        <strain evidence="8 9">DSM 17074</strain>
    </source>
</reference>
<evidence type="ECO:0000313" key="7">
    <source>
        <dbReference type="EMBL" id="GEM03286.1"/>
    </source>
</evidence>
<dbReference type="InterPro" id="IPR023296">
    <property type="entry name" value="Glyco_hydro_beta-prop_sf"/>
</dbReference>
<accession>A0A1I6Q554</accession>
<dbReference type="InterPro" id="IPR006710">
    <property type="entry name" value="Glyco_hydro_43"/>
</dbReference>
<name>A0A1I6Q554_9BACI</name>
<dbReference type="Proteomes" id="UP000321773">
    <property type="component" value="Unassembled WGS sequence"/>
</dbReference>
<evidence type="ECO:0000256" key="6">
    <source>
        <dbReference type="RuleBase" id="RU361187"/>
    </source>
</evidence>
<keyword evidence="4" id="KW-0119">Carbohydrate metabolism</keyword>
<keyword evidence="10" id="KW-1185">Reference proteome</keyword>
<dbReference type="GO" id="GO:0045493">
    <property type="term" value="P:xylan catabolic process"/>
    <property type="evidence" value="ECO:0007669"/>
    <property type="project" value="UniProtKB-KW"/>
</dbReference>
<evidence type="ECO:0000256" key="4">
    <source>
        <dbReference type="ARBA" id="ARBA00023277"/>
    </source>
</evidence>
<dbReference type="EMBL" id="BJWJ01000002">
    <property type="protein sequence ID" value="GEM03286.1"/>
    <property type="molecule type" value="Genomic_DNA"/>
</dbReference>
<keyword evidence="2" id="KW-0624">Polysaccharide degradation</keyword>
<protein>
    <submittedName>
        <fullName evidence="8">Glycosyl hydrolases family 43</fullName>
    </submittedName>
</protein>
<gene>
    <name evidence="7" type="ORF">HMI01_02740</name>
    <name evidence="8" type="ORF">SAMN05421668_10398</name>
</gene>
<evidence type="ECO:0000256" key="3">
    <source>
        <dbReference type="ARBA" id="ARBA00022801"/>
    </source>
</evidence>
<dbReference type="Proteomes" id="UP000199139">
    <property type="component" value="Unassembled WGS sequence"/>
</dbReference>
<comment type="similarity">
    <text evidence="1 6">Belongs to the glycosyl hydrolase 43 family.</text>
</comment>
<evidence type="ECO:0000256" key="1">
    <source>
        <dbReference type="ARBA" id="ARBA00009865"/>
    </source>
</evidence>
<dbReference type="STRING" id="306541.SAMN05421668_10398"/>
<dbReference type="CDD" id="cd18620">
    <property type="entry name" value="GH43_XylA-like"/>
    <property type="match status" value="1"/>
</dbReference>
<organism evidence="8 9">
    <name type="scientific">Halolactibacillus miurensis</name>
    <dbReference type="NCBI Taxonomy" id="306541"/>
    <lineage>
        <taxon>Bacteria</taxon>
        <taxon>Bacillati</taxon>
        <taxon>Bacillota</taxon>
        <taxon>Bacilli</taxon>
        <taxon>Bacillales</taxon>
        <taxon>Bacillaceae</taxon>
        <taxon>Halolactibacillus</taxon>
    </lineage>
</organism>
<evidence type="ECO:0000313" key="8">
    <source>
        <dbReference type="EMBL" id="SFS47488.1"/>
    </source>
</evidence>
<dbReference type="AlphaFoldDB" id="A0A1I6Q554"/>
<keyword evidence="3 6" id="KW-0378">Hydrolase</keyword>